<proteinExistence type="predicted"/>
<keyword evidence="3" id="KW-1185">Reference proteome</keyword>
<gene>
    <name evidence="2" type="ORF">PIB30_063153</name>
</gene>
<evidence type="ECO:0000313" key="2">
    <source>
        <dbReference type="EMBL" id="MED6161696.1"/>
    </source>
</evidence>
<dbReference type="Proteomes" id="UP001341840">
    <property type="component" value="Unassembled WGS sequence"/>
</dbReference>
<evidence type="ECO:0000313" key="3">
    <source>
        <dbReference type="Proteomes" id="UP001341840"/>
    </source>
</evidence>
<feature type="region of interest" description="Disordered" evidence="1">
    <location>
        <begin position="104"/>
        <end position="129"/>
    </location>
</feature>
<accession>A0ABU6UNJ3</accession>
<name>A0ABU6UNJ3_9FABA</name>
<comment type="caution">
    <text evidence="2">The sequence shown here is derived from an EMBL/GenBank/DDBJ whole genome shotgun (WGS) entry which is preliminary data.</text>
</comment>
<sequence length="129" mass="14672">MRTVIDCAWMLDGATKDRVLALSLASKNERIEKCDRRMLFKRRIFSYGESIRVETEPIRWANLYVKNEFLRTSNRLSRLTSRLTVVARGAFCRRPGYQPSLPGKYERWSSSASSGSVGLGYDNLPGSSS</sequence>
<reference evidence="2 3" key="1">
    <citation type="journal article" date="2023" name="Plants (Basel)">
        <title>Bridging the Gap: Combining Genomics and Transcriptomics Approaches to Understand Stylosanthes scabra, an Orphan Legume from the Brazilian Caatinga.</title>
        <authorList>
            <person name="Ferreira-Neto J.R.C."/>
            <person name="da Silva M.D."/>
            <person name="Binneck E."/>
            <person name="de Melo N.F."/>
            <person name="da Silva R.H."/>
            <person name="de Melo A.L.T.M."/>
            <person name="Pandolfi V."/>
            <person name="Bustamante F.O."/>
            <person name="Brasileiro-Vidal A.C."/>
            <person name="Benko-Iseppon A.M."/>
        </authorList>
    </citation>
    <scope>NUCLEOTIDE SEQUENCE [LARGE SCALE GENOMIC DNA]</scope>
    <source>
        <tissue evidence="2">Leaves</tissue>
    </source>
</reference>
<protein>
    <submittedName>
        <fullName evidence="2">Uncharacterized protein</fullName>
    </submittedName>
</protein>
<evidence type="ECO:0000256" key="1">
    <source>
        <dbReference type="SAM" id="MobiDB-lite"/>
    </source>
</evidence>
<organism evidence="2 3">
    <name type="scientific">Stylosanthes scabra</name>
    <dbReference type="NCBI Taxonomy" id="79078"/>
    <lineage>
        <taxon>Eukaryota</taxon>
        <taxon>Viridiplantae</taxon>
        <taxon>Streptophyta</taxon>
        <taxon>Embryophyta</taxon>
        <taxon>Tracheophyta</taxon>
        <taxon>Spermatophyta</taxon>
        <taxon>Magnoliopsida</taxon>
        <taxon>eudicotyledons</taxon>
        <taxon>Gunneridae</taxon>
        <taxon>Pentapetalae</taxon>
        <taxon>rosids</taxon>
        <taxon>fabids</taxon>
        <taxon>Fabales</taxon>
        <taxon>Fabaceae</taxon>
        <taxon>Papilionoideae</taxon>
        <taxon>50 kb inversion clade</taxon>
        <taxon>dalbergioids sensu lato</taxon>
        <taxon>Dalbergieae</taxon>
        <taxon>Pterocarpus clade</taxon>
        <taxon>Stylosanthes</taxon>
    </lineage>
</organism>
<dbReference type="EMBL" id="JASCZI010121426">
    <property type="protein sequence ID" value="MED6161696.1"/>
    <property type="molecule type" value="Genomic_DNA"/>
</dbReference>